<name>A0A8D8J1E1_CULPI</name>
<evidence type="ECO:0000313" key="2">
    <source>
        <dbReference type="EMBL" id="CAG6565205.1"/>
    </source>
</evidence>
<organism evidence="2">
    <name type="scientific">Culex pipiens</name>
    <name type="common">House mosquito</name>
    <dbReference type="NCBI Taxonomy" id="7175"/>
    <lineage>
        <taxon>Eukaryota</taxon>
        <taxon>Metazoa</taxon>
        <taxon>Ecdysozoa</taxon>
        <taxon>Arthropoda</taxon>
        <taxon>Hexapoda</taxon>
        <taxon>Insecta</taxon>
        <taxon>Pterygota</taxon>
        <taxon>Neoptera</taxon>
        <taxon>Endopterygota</taxon>
        <taxon>Diptera</taxon>
        <taxon>Nematocera</taxon>
        <taxon>Culicoidea</taxon>
        <taxon>Culicidae</taxon>
        <taxon>Culicinae</taxon>
        <taxon>Culicini</taxon>
        <taxon>Culex</taxon>
        <taxon>Culex</taxon>
    </lineage>
</organism>
<evidence type="ECO:0000256" key="1">
    <source>
        <dbReference type="SAM" id="Phobius"/>
    </source>
</evidence>
<feature type="transmembrane region" description="Helical" evidence="1">
    <location>
        <begin position="18"/>
        <end position="38"/>
    </location>
</feature>
<sequence>MPAFSASVSRHLSGRSPVVPALAVVVVVAVALAELTAVGKGRIDRRWETVEGLPPCGERAAGAVDAAAGDWAPVLMSRAPPCWASGWAGLRNSSIFTTEDCFCCCCCCWMLVFEDSFRGRCRWGLWPGW</sequence>
<keyword evidence="1" id="KW-0812">Transmembrane</keyword>
<keyword evidence="1" id="KW-1133">Transmembrane helix</keyword>
<accession>A0A8D8J1E1</accession>
<dbReference type="AlphaFoldDB" id="A0A8D8J1E1"/>
<dbReference type="EMBL" id="HBUE01273830">
    <property type="protein sequence ID" value="CAG6565205.1"/>
    <property type="molecule type" value="Transcribed_RNA"/>
</dbReference>
<proteinExistence type="predicted"/>
<keyword evidence="1" id="KW-0472">Membrane</keyword>
<dbReference type="EMBL" id="HBUE01168481">
    <property type="protein sequence ID" value="CAG6513725.1"/>
    <property type="molecule type" value="Transcribed_RNA"/>
</dbReference>
<protein>
    <submittedName>
        <fullName evidence="2">(northern house mosquito) hypothetical protein</fullName>
    </submittedName>
</protein>
<reference evidence="2" key="1">
    <citation type="submission" date="2021-05" db="EMBL/GenBank/DDBJ databases">
        <authorList>
            <person name="Alioto T."/>
            <person name="Alioto T."/>
            <person name="Gomez Garrido J."/>
        </authorList>
    </citation>
    <scope>NUCLEOTIDE SEQUENCE</scope>
</reference>